<dbReference type="Gene3D" id="2.30.29.30">
    <property type="entry name" value="Pleckstrin-homology domain (PH domain)/Phosphotyrosine-binding domain (PTB)"/>
    <property type="match status" value="1"/>
</dbReference>
<feature type="domain" description="SH2" evidence="4">
    <location>
        <begin position="862"/>
        <end position="975"/>
    </location>
</feature>
<evidence type="ECO:0000256" key="2">
    <source>
        <dbReference type="PROSITE-ProRule" id="PRU00191"/>
    </source>
</evidence>
<dbReference type="AlphaFoldDB" id="A0AA85J806"/>
<reference evidence="5" key="1">
    <citation type="submission" date="2022-06" db="EMBL/GenBank/DDBJ databases">
        <authorList>
            <person name="Berger JAMES D."/>
            <person name="Berger JAMES D."/>
        </authorList>
    </citation>
    <scope>NUCLEOTIDE SEQUENCE [LARGE SCALE GENOMIC DNA]</scope>
</reference>
<feature type="region of interest" description="Disordered" evidence="3">
    <location>
        <begin position="303"/>
        <end position="335"/>
    </location>
</feature>
<dbReference type="PANTHER" id="PTHR45734">
    <property type="entry name" value="TENSIN"/>
    <property type="match status" value="1"/>
</dbReference>
<protein>
    <recommendedName>
        <fullName evidence="4">SH2 domain-containing protein</fullName>
    </recommendedName>
</protein>
<dbReference type="Pfam" id="PF00017">
    <property type="entry name" value="SH2"/>
    <property type="match status" value="1"/>
</dbReference>
<feature type="compositionally biased region" description="Basic and acidic residues" evidence="3">
    <location>
        <begin position="438"/>
        <end position="456"/>
    </location>
</feature>
<evidence type="ECO:0000256" key="3">
    <source>
        <dbReference type="SAM" id="MobiDB-lite"/>
    </source>
</evidence>
<dbReference type="SUPFAM" id="SSF55550">
    <property type="entry name" value="SH2 domain"/>
    <property type="match status" value="1"/>
</dbReference>
<dbReference type="PROSITE" id="PS50001">
    <property type="entry name" value="SH2"/>
    <property type="match status" value="1"/>
</dbReference>
<dbReference type="Proteomes" id="UP000050795">
    <property type="component" value="Unassembled WGS sequence"/>
</dbReference>
<dbReference type="SUPFAM" id="SSF50729">
    <property type="entry name" value="PH domain-like"/>
    <property type="match status" value="1"/>
</dbReference>
<dbReference type="PANTHER" id="PTHR45734:SF10">
    <property type="entry name" value="BLISTERY, ISOFORM A"/>
    <property type="match status" value="1"/>
</dbReference>
<keyword evidence="5" id="KW-1185">Reference proteome</keyword>
<dbReference type="Gene3D" id="3.30.505.10">
    <property type="entry name" value="SH2 domain"/>
    <property type="match status" value="1"/>
</dbReference>
<dbReference type="SMART" id="SM00252">
    <property type="entry name" value="SH2"/>
    <property type="match status" value="1"/>
</dbReference>
<proteinExistence type="predicted"/>
<name>A0AA85J806_TRIRE</name>
<evidence type="ECO:0000259" key="4">
    <source>
        <dbReference type="PROSITE" id="PS50001"/>
    </source>
</evidence>
<feature type="region of interest" description="Disordered" evidence="3">
    <location>
        <begin position="1"/>
        <end position="61"/>
    </location>
</feature>
<evidence type="ECO:0000313" key="5">
    <source>
        <dbReference type="Proteomes" id="UP000050795"/>
    </source>
</evidence>
<evidence type="ECO:0000313" key="6">
    <source>
        <dbReference type="WBParaSite" id="TREG1_135040.1"/>
    </source>
</evidence>
<feature type="region of interest" description="Disordered" evidence="3">
    <location>
        <begin position="419"/>
        <end position="456"/>
    </location>
</feature>
<dbReference type="InterPro" id="IPR036860">
    <property type="entry name" value="SH2_dom_sf"/>
</dbReference>
<dbReference type="InterPro" id="IPR051484">
    <property type="entry name" value="Tensin_PTEN_phosphatase"/>
</dbReference>
<dbReference type="InterPro" id="IPR011993">
    <property type="entry name" value="PH-like_dom_sf"/>
</dbReference>
<dbReference type="WBParaSite" id="TREG1_135040.1">
    <property type="protein sequence ID" value="TREG1_135040.1"/>
    <property type="gene ID" value="TREG1_135040"/>
</dbReference>
<dbReference type="InterPro" id="IPR000980">
    <property type="entry name" value="SH2"/>
</dbReference>
<feature type="compositionally biased region" description="Pro residues" evidence="3">
    <location>
        <begin position="26"/>
        <end position="43"/>
    </location>
</feature>
<keyword evidence="1 2" id="KW-0727">SH2 domain</keyword>
<sequence length="1164" mass="130454">MDETDESEEYSRKGESFTNTTGSSSSPPPGQPQPPPPQLPLSLPPLISSSSKLTDEKREFFPEKMPNINKETMNSKAMIANSWTSQSSNVITAKASPAIRSTSPRTNQSPRFVRSASERFPEINSKINRSSGTRKFEDIYLENESNNDVLKKNTHSTNISIGHHTGEDYTIEVPQKVAAYSAITTKTIFPDIEKFNHTNTTTTNLPSKFNEPLHQVAKPTSDLFLEKESSWIKRKNDELMNNEIKIDNSPLTKPLKQPVQVRVSSGPLASAGPIYSEQPSFSSRMIHSSPCSPTLERNVTIKRTHQHQHADEDGYLRQHSRQTGLPPRPLRSPIMRISGRSASPVINRNSLKTQSSGQFGNGTTTSTRIDPITGELQHVTTRTRSYTDLNQNATVDEVEEHICGEGNTEVRVVRRKTRRIKPNANRESRSNDSAIFHQDSRIRQRTEETKTEQRAEEEMHYQFPVTKVQPHRTASQTNISGPASVTKTAWLSETNLRNSSMCKQPPMYSTYSAHKENLRRMQEQRRTAEDWTSNRQLHDSRSVGSRAVLEEMETITLQPIGRGVHDLEPPAGSIARSVRANTPTGRSSSYIVPISRPHSSAARIHPVSAERTKQSSYKEYYSSPIRLKRSTIDLPYSSTVTQALISPPTSRRYVDFICASQTTTHVSSMNRGLQHQHPPVPLPPPHTNNITHLINKWNSNSNNSQKNSTGGLNLPKVNTNSYARQTLTQNIQEITQKQQNRQHSPNQHHRISMDHNELANRSYAPGGWDHQDGFRTIATTNYHRELHASGPQSPYLGAFGPNSHYEATPVGSRSVVQQSENNWKTTTAFSPAGSLSGTNVVVDGVDGDVAGMRQVVDTSKYWYLPGISRPDVIALLRDKEPGSFVIRNSNTYADSFGLALKIPPSSPRGLPNKDDNQSEWVRHFLIGTVPMHDGRGNGVHLRGFSSDPTFPSLAAFVHYHLNRQGALPCTLRLPTVTNHSVFNQQRTTVNDHGTYSSETPLPTAVPSSTMTMDMLYLGSVEVDRLENMNAASRGIGKILSLAESYSDGLPKQCEVQIKVIPHEGVTFMEKSRRSLWKKVIKPSNLLWCGMDPENREFNDVELRSKGMYGSKLFAIVARKQRFWLHENVVYVFCEVNHNQSAAQLTRYVNSVFPCKNPTEVYNNL</sequence>
<reference evidence="6" key="2">
    <citation type="submission" date="2023-11" db="UniProtKB">
        <authorList>
            <consortium name="WormBaseParasite"/>
        </authorList>
    </citation>
    <scope>IDENTIFICATION</scope>
</reference>
<organism evidence="5 6">
    <name type="scientific">Trichobilharzia regenti</name>
    <name type="common">Nasal bird schistosome</name>
    <dbReference type="NCBI Taxonomy" id="157069"/>
    <lineage>
        <taxon>Eukaryota</taxon>
        <taxon>Metazoa</taxon>
        <taxon>Spiralia</taxon>
        <taxon>Lophotrochozoa</taxon>
        <taxon>Platyhelminthes</taxon>
        <taxon>Trematoda</taxon>
        <taxon>Digenea</taxon>
        <taxon>Strigeidida</taxon>
        <taxon>Schistosomatoidea</taxon>
        <taxon>Schistosomatidae</taxon>
        <taxon>Trichobilharzia</taxon>
    </lineage>
</organism>
<accession>A0AA85J806</accession>
<evidence type="ECO:0000256" key="1">
    <source>
        <dbReference type="ARBA" id="ARBA00022999"/>
    </source>
</evidence>